<dbReference type="InterPro" id="IPR003593">
    <property type="entry name" value="AAA+_ATPase"/>
</dbReference>
<name>Q1QH64_NITHX</name>
<dbReference type="Pfam" id="PF13538">
    <property type="entry name" value="UvrD_C_2"/>
    <property type="match status" value="1"/>
</dbReference>
<dbReference type="GO" id="GO:0005524">
    <property type="term" value="F:ATP binding"/>
    <property type="evidence" value="ECO:0007669"/>
    <property type="project" value="UniProtKB-KW"/>
</dbReference>
<evidence type="ECO:0000256" key="2">
    <source>
        <dbReference type="ARBA" id="ARBA00022840"/>
    </source>
</evidence>
<dbReference type="eggNOG" id="COG0507">
    <property type="taxonomic scope" value="Bacteria"/>
</dbReference>
<accession>Q1QH64</accession>
<evidence type="ECO:0000313" key="5">
    <source>
        <dbReference type="Proteomes" id="UP000001953"/>
    </source>
</evidence>
<dbReference type="Gene3D" id="2.30.30.940">
    <property type="match status" value="1"/>
</dbReference>
<sequence>MIAGARRLPTMHVSVRVPWHDGRWAGKICANPRGNTSCLVLPRIAEIRDDDFESSIAGEAWDAEGVQLPACAAERGAFMAPFGYSHRTRHPYSKRTDGDGKIYAHFRETTFQHAPYSAAAVPFGWMMKDDDGVPAKAKAYQLGFMPELEPKLSFKTIWVQERRNQLAMLDTFFGAITPEESLVFFYAKRTPLTDDGRRVIVGIGRVLKVDPSIEYIYEKGVSADAMRCVLWERNLHHSIRPEIKDGFLLPYHDLIDLAAKDPSIDLSSLVLHAPEEHWDAFSMGTEHVTHDQAITVLLACASLLERLEKVIPGNWSAAWGWVDTQLNRIWRLRGAFPGLGSALTAFGLTHGTLVAHAIGQQLHADGSQDVRDPWPLVEKVLHEPTLLAPDLAATVGPTAAKLWGSLKPERRALLKLLARFEITADQATRWFVTEERKRADITASDTEILANPYLCFEDDRGRIDPISAAVIDRGLFPDATIAAAAPVPDSSRCAEAIDPRRGRALMITTLDRAAGEGHTLLPQSWLVQRVRDLDISPQCAIGADWIEAFGTFLKARIAVARIADGTPAWQLQEYAESRDIISARVKRRLAGKRHAGEHDWRVLIDQQLPPFADASDPETEELARIEKARALEEIYRSRFSVLIGPAGTGKTSLLTALLSLLSVAAGGVLLLAPTGKARVQMQKRAKNAQAYTLAQFLLALGRYDPLTGAYRVTDGANRERGFKTVVIDECSMLTEDQLAAILDAIETTAVERLILVGDPRQLPPIGAGRPFVDIVRYLNDDHAIANNEAPAGYAELKIVRRQTEQSVAAGQPSAARDDIILSRWFGGEAPDPGADEAWDRLASGKSIGIRAVRWEGDTDLQTKLLAEIKAATRAISNKQGFDDERDDATFEISVGGRPYNKAVYFNLSRSEKDAKGVESRRGGGADAEAWQILSPVRAGETGVDGLNRWLQKSFRRQARAWAEPEKYWERKTCKPLGAQGVLYGDKVINVANARRYDVYPKMEKGYLANGEIGIVVGQYKGSSWKPKGLPWKIEVEFSSQLGFKFGFGGSDFGDEGEAPLELAYALTIHKAQGSEFGMTFIVIPNPCRLLSRELLYTALTRQREEVVLLHQGDLRALLKLSLFEHSETARRLTNLFFDPKPVEHVGAFLEEGLIHRTTRGELVRSKSEVIIANLLHALGITYAYEQPFTGQDGSVRYPDFTIEDAETGRRVFLEHLGMLTEPAYRRRWLAKLDWYRSQGVLSEDEGEGDAGILVTTTEEKGIDSAGIEQKLRVLLGL</sequence>
<dbReference type="Proteomes" id="UP000001953">
    <property type="component" value="Chromosome"/>
</dbReference>
<organism evidence="4 5">
    <name type="scientific">Nitrobacter hamburgensis (strain DSM 10229 / NCIMB 13809 / X14)</name>
    <dbReference type="NCBI Taxonomy" id="323097"/>
    <lineage>
        <taxon>Bacteria</taxon>
        <taxon>Pseudomonadati</taxon>
        <taxon>Pseudomonadota</taxon>
        <taxon>Alphaproteobacteria</taxon>
        <taxon>Hyphomicrobiales</taxon>
        <taxon>Nitrobacteraceae</taxon>
        <taxon>Nitrobacter</taxon>
    </lineage>
</organism>
<dbReference type="SUPFAM" id="SSF52540">
    <property type="entry name" value="P-loop containing nucleoside triphosphate hydrolases"/>
    <property type="match status" value="2"/>
</dbReference>
<evidence type="ECO:0000259" key="3">
    <source>
        <dbReference type="SMART" id="SM00382"/>
    </source>
</evidence>
<dbReference type="SMART" id="SM00382">
    <property type="entry name" value="AAA"/>
    <property type="match status" value="1"/>
</dbReference>
<dbReference type="InterPro" id="IPR027785">
    <property type="entry name" value="UvrD-like_helicase_C"/>
</dbReference>
<dbReference type="RefSeq" id="WP_011512072.1">
    <property type="nucleotide sequence ID" value="NC_007964.1"/>
</dbReference>
<dbReference type="Gene3D" id="3.40.50.300">
    <property type="entry name" value="P-loop containing nucleotide triphosphate hydrolases"/>
    <property type="match status" value="2"/>
</dbReference>
<gene>
    <name evidence="4" type="ordered locus">Nham_3707</name>
</gene>
<dbReference type="InterPro" id="IPR050534">
    <property type="entry name" value="Coronavir_polyprotein_1ab"/>
</dbReference>
<dbReference type="OrthoDB" id="1826980at2"/>
<dbReference type="KEGG" id="nha:Nham_3707"/>
<dbReference type="STRING" id="323097.Nham_3707"/>
<dbReference type="GO" id="GO:0003678">
    <property type="term" value="F:DNA helicase activity"/>
    <property type="evidence" value="ECO:0007669"/>
    <property type="project" value="UniProtKB-ARBA"/>
</dbReference>
<reference evidence="4 5" key="1">
    <citation type="submission" date="2006-03" db="EMBL/GenBank/DDBJ databases">
        <title>Complete sequence of chromosome of Nitrobacter hamburgensis X14.</title>
        <authorList>
            <consortium name="US DOE Joint Genome Institute"/>
            <person name="Copeland A."/>
            <person name="Lucas S."/>
            <person name="Lapidus A."/>
            <person name="Barry K."/>
            <person name="Detter J.C."/>
            <person name="Glavina del Rio T."/>
            <person name="Hammon N."/>
            <person name="Israni S."/>
            <person name="Dalin E."/>
            <person name="Tice H."/>
            <person name="Pitluck S."/>
            <person name="Chain P."/>
            <person name="Malfatti S."/>
            <person name="Shin M."/>
            <person name="Vergez L."/>
            <person name="Schmutz J."/>
            <person name="Larimer F."/>
            <person name="Land M."/>
            <person name="Hauser L."/>
            <person name="Kyrpides N."/>
            <person name="Ivanova N."/>
            <person name="Ward B."/>
            <person name="Arp D."/>
            <person name="Klotz M."/>
            <person name="Stein L."/>
            <person name="O'Mullan G."/>
            <person name="Starkenburg S."/>
            <person name="Sayavedra L."/>
            <person name="Poret-Peterson A.T."/>
            <person name="Gentry M.E."/>
            <person name="Bruce D."/>
            <person name="Richardson P."/>
        </authorList>
    </citation>
    <scope>NUCLEOTIDE SEQUENCE [LARGE SCALE GENOMIC DNA]</scope>
    <source>
        <strain evidence="5">DSM 10229 / NCIMB 13809 / X14</strain>
    </source>
</reference>
<feature type="domain" description="AAA+ ATPase" evidence="3">
    <location>
        <begin position="636"/>
        <end position="781"/>
    </location>
</feature>
<evidence type="ECO:0000313" key="4">
    <source>
        <dbReference type="EMBL" id="ABE64433.1"/>
    </source>
</evidence>
<dbReference type="EMBL" id="CP000319">
    <property type="protein sequence ID" value="ABE64433.1"/>
    <property type="molecule type" value="Genomic_DNA"/>
</dbReference>
<dbReference type="PANTHER" id="PTHR43788:SF6">
    <property type="entry name" value="DNA HELICASE B"/>
    <property type="match status" value="1"/>
</dbReference>
<dbReference type="HOGENOM" id="CLU_006651_0_0_5"/>
<dbReference type="Pfam" id="PF13604">
    <property type="entry name" value="AAA_30"/>
    <property type="match status" value="1"/>
</dbReference>
<evidence type="ECO:0000256" key="1">
    <source>
        <dbReference type="ARBA" id="ARBA00022741"/>
    </source>
</evidence>
<dbReference type="PANTHER" id="PTHR43788">
    <property type="entry name" value="DNA2/NAM7 HELICASE FAMILY MEMBER"/>
    <property type="match status" value="1"/>
</dbReference>
<dbReference type="AlphaFoldDB" id="Q1QH64"/>
<proteinExistence type="predicted"/>
<dbReference type="InterPro" id="IPR027417">
    <property type="entry name" value="P-loop_NTPase"/>
</dbReference>
<keyword evidence="1" id="KW-0547">Nucleotide-binding</keyword>
<protein>
    <submittedName>
        <fullName evidence="4">ATPase</fullName>
    </submittedName>
</protein>
<dbReference type="CDD" id="cd18809">
    <property type="entry name" value="SF1_C_RecD"/>
    <property type="match status" value="1"/>
</dbReference>
<keyword evidence="2" id="KW-0067">ATP-binding</keyword>
<dbReference type="CDD" id="cd17933">
    <property type="entry name" value="DEXSc_RecD-like"/>
    <property type="match status" value="1"/>
</dbReference>
<keyword evidence="5" id="KW-1185">Reference proteome</keyword>